<name>A0ABQ6JCH2_9ACTN</name>
<accession>A0ABQ6JCH2</accession>
<gene>
    <name evidence="2" type="ORF">GCM10025868_11220</name>
</gene>
<reference evidence="3" key="1">
    <citation type="journal article" date="2019" name="Int. J. Syst. Evol. Microbiol.">
        <title>The Global Catalogue of Microorganisms (GCM) 10K type strain sequencing project: providing services to taxonomists for standard genome sequencing and annotation.</title>
        <authorList>
            <consortium name="The Broad Institute Genomics Platform"/>
            <consortium name="The Broad Institute Genome Sequencing Center for Infectious Disease"/>
            <person name="Wu L."/>
            <person name="Ma J."/>
        </authorList>
    </citation>
    <scope>NUCLEOTIDE SEQUENCE [LARGE SCALE GENOMIC DNA]</scope>
    <source>
        <strain evidence="3">NBRC 108730</strain>
    </source>
</reference>
<evidence type="ECO:0000313" key="2">
    <source>
        <dbReference type="EMBL" id="GMA85872.1"/>
    </source>
</evidence>
<sequence length="118" mass="12519">MSALDSRPRAGTSKWFSATHALNGVVPDDIAREHQARLAEQAQRVEGQIAGLSTTDAMTQQVIEAACRIAAEVGAAYGMADDNVRREFNRSGSARSPSTRATTRCWSTTPSGPSLAKG</sequence>
<organism evidence="2 3">
    <name type="scientific">Angustibacter aerolatus</name>
    <dbReference type="NCBI Taxonomy" id="1162965"/>
    <lineage>
        <taxon>Bacteria</taxon>
        <taxon>Bacillati</taxon>
        <taxon>Actinomycetota</taxon>
        <taxon>Actinomycetes</taxon>
        <taxon>Kineosporiales</taxon>
        <taxon>Kineosporiaceae</taxon>
    </lineage>
</organism>
<dbReference type="Proteomes" id="UP001157017">
    <property type="component" value="Unassembled WGS sequence"/>
</dbReference>
<protein>
    <submittedName>
        <fullName evidence="2">Uncharacterized protein</fullName>
    </submittedName>
</protein>
<keyword evidence="3" id="KW-1185">Reference proteome</keyword>
<evidence type="ECO:0000256" key="1">
    <source>
        <dbReference type="SAM" id="MobiDB-lite"/>
    </source>
</evidence>
<feature type="compositionally biased region" description="Polar residues" evidence="1">
    <location>
        <begin position="90"/>
        <end position="112"/>
    </location>
</feature>
<comment type="caution">
    <text evidence="2">The sequence shown here is derived from an EMBL/GenBank/DDBJ whole genome shotgun (WGS) entry which is preliminary data.</text>
</comment>
<evidence type="ECO:0000313" key="3">
    <source>
        <dbReference type="Proteomes" id="UP001157017"/>
    </source>
</evidence>
<proteinExistence type="predicted"/>
<dbReference type="EMBL" id="BSUZ01000001">
    <property type="protein sequence ID" value="GMA85872.1"/>
    <property type="molecule type" value="Genomic_DNA"/>
</dbReference>
<feature type="region of interest" description="Disordered" evidence="1">
    <location>
        <begin position="88"/>
        <end position="118"/>
    </location>
</feature>